<dbReference type="InterPro" id="IPR006094">
    <property type="entry name" value="Oxid_FAD_bind_N"/>
</dbReference>
<protein>
    <submittedName>
        <fullName evidence="4">FAD-binding oxidoreductase</fullName>
    </submittedName>
</protein>
<dbReference type="SUPFAM" id="SSF55103">
    <property type="entry name" value="FAD-linked oxidases, C-terminal domain"/>
    <property type="match status" value="1"/>
</dbReference>
<dbReference type="Pfam" id="PF08241">
    <property type="entry name" value="Methyltransf_11"/>
    <property type="match status" value="1"/>
</dbReference>
<reference evidence="4 5" key="1">
    <citation type="submission" date="2018-01" db="EMBL/GenBank/DDBJ databases">
        <title>Whole genome analyses suggest that Burkholderia sensu lato contains two further novel genera in the rhizoxinica-symbiotica group Mycetohabitans gen. nov., and Trinickia gen. nov.: implications for the evolution of diazotrophy and nodulation in the Burkholderiaceae.</title>
        <authorList>
            <person name="Estrada-de los Santos P."/>
            <person name="Palmer M."/>
            <person name="Chavez-Ramirez B."/>
            <person name="Beukes C."/>
            <person name="Steenkamp E.T."/>
            <person name="Hirsch A.M."/>
            <person name="Manyaka P."/>
            <person name="Maluk M."/>
            <person name="Lafos M."/>
            <person name="Crook M."/>
            <person name="Gross E."/>
            <person name="Simon M.F."/>
            <person name="Bueno dos Reis Junior F."/>
            <person name="Poole P.S."/>
            <person name="Venter S.N."/>
            <person name="James E.K."/>
        </authorList>
    </citation>
    <scope>NUCLEOTIDE SEQUENCE [LARGE SCALE GENOMIC DNA]</scope>
    <source>
        <strain evidence="4 5">GIMN1.004</strain>
    </source>
</reference>
<accession>A0A2N7VED9</accession>
<dbReference type="InterPro" id="IPR010031">
    <property type="entry name" value="FAD_lactone_oxidase-like"/>
</dbReference>
<evidence type="ECO:0000259" key="3">
    <source>
        <dbReference type="PROSITE" id="PS51387"/>
    </source>
</evidence>
<dbReference type="Proteomes" id="UP000235616">
    <property type="component" value="Unassembled WGS sequence"/>
</dbReference>
<dbReference type="PANTHER" id="PTHR43762:SF1">
    <property type="entry name" value="D-ARABINONO-1,4-LACTONE OXIDASE"/>
    <property type="match status" value="1"/>
</dbReference>
<proteinExistence type="predicted"/>
<dbReference type="PANTHER" id="PTHR43762">
    <property type="entry name" value="L-GULONOLACTONE OXIDASE"/>
    <property type="match status" value="1"/>
</dbReference>
<dbReference type="SUPFAM" id="SSF56176">
    <property type="entry name" value="FAD-binding/transporter-associated domain-like"/>
    <property type="match status" value="1"/>
</dbReference>
<keyword evidence="1" id="KW-0285">Flavoprotein</keyword>
<dbReference type="GO" id="GO:0071949">
    <property type="term" value="F:FAD binding"/>
    <property type="evidence" value="ECO:0007669"/>
    <property type="project" value="InterPro"/>
</dbReference>
<evidence type="ECO:0000256" key="1">
    <source>
        <dbReference type="ARBA" id="ARBA00022630"/>
    </source>
</evidence>
<organism evidence="4 5">
    <name type="scientific">Trinickia dabaoshanensis</name>
    <dbReference type="NCBI Taxonomy" id="564714"/>
    <lineage>
        <taxon>Bacteria</taxon>
        <taxon>Pseudomonadati</taxon>
        <taxon>Pseudomonadota</taxon>
        <taxon>Betaproteobacteria</taxon>
        <taxon>Burkholderiales</taxon>
        <taxon>Burkholderiaceae</taxon>
        <taxon>Trinickia</taxon>
    </lineage>
</organism>
<dbReference type="Gene3D" id="3.40.50.150">
    <property type="entry name" value="Vaccinia Virus protein VP39"/>
    <property type="match status" value="1"/>
</dbReference>
<evidence type="ECO:0000313" key="5">
    <source>
        <dbReference type="Proteomes" id="UP000235616"/>
    </source>
</evidence>
<dbReference type="InterPro" id="IPR016166">
    <property type="entry name" value="FAD-bd_PCMH"/>
</dbReference>
<dbReference type="PROSITE" id="PS51387">
    <property type="entry name" value="FAD_PCMH"/>
    <property type="match status" value="1"/>
</dbReference>
<gene>
    <name evidence="4" type="ORF">C0Z18_27115</name>
</gene>
<sequence length="753" mass="84137">MATVNDVTQLNRIPVFSVATPTTTQEVIEALTQTNLPVSVGGGHFSMGGHTASPGTLHLDMRKMNRVLRFEPHTPVIRVQAGIRWCDIQRFIDPHGLSVKIMQTYANFTVGGALSVNAHGRYMGLGPVVLSVRAITLVLANGEVVNATPSENATLFNAAIGGYGGVGIITEAELDLVPNTRVKRSDRKMPTAHYKAWFDANVRSHQDVIFHNFDLYPPRYTRGRAISWTVTDEPATSARLQPLSRGFLAAKYFLWAITETPFGKFRREFLYDPFLYFGKKVHWRNYEAGYDVAELEPVGRRRRTYVLQEYFVPVDAVTRFAEALSEILFRHRVNAVNISIRHALADNRTIMAWARGETFAFVLYHKQRTRENARERVAVWTRELIDAVLAVGGTYYLPYQLHATHEQFHRAYPRAREMFALKQQFDPQYRLRGALWDRYYAPERGALDAAPLSATASSAALPAIGATQGDNGILFATIYGNEHEADRFYAFLQNIFNVLPEDRLHTLIKASTAEHIGDERIYRAIQAGVKSITPRLAMLTHALPSLSTQKAEMGRQAAMLLGDAPLQDYVEIGTTGRYVRAMKKYLRLKGQVTLVHDVRPGMSPVDIVERGQIGSIGTFQPLNDYAPIALPAASADLVSCFVGLHHMAPEKLAPFLESIARIVRPGGYFVVRDHDVTTPTMDAFVSLAHTVFNAGLGETWETNRSELRHFASVDDWISRIEAAGFRHTGLRLTQQGDPSDNVLMAFVRNGEAA</sequence>
<comment type="caution">
    <text evidence="4">The sequence shown here is derived from an EMBL/GenBank/DDBJ whole genome shotgun (WGS) entry which is preliminary data.</text>
</comment>
<dbReference type="OrthoDB" id="9800184at2"/>
<dbReference type="GO" id="GO:0016899">
    <property type="term" value="F:oxidoreductase activity, acting on the CH-OH group of donors, oxygen as acceptor"/>
    <property type="evidence" value="ECO:0007669"/>
    <property type="project" value="InterPro"/>
</dbReference>
<evidence type="ECO:0000256" key="2">
    <source>
        <dbReference type="ARBA" id="ARBA00022827"/>
    </source>
</evidence>
<dbReference type="InterPro" id="IPR036318">
    <property type="entry name" value="FAD-bd_PCMH-like_sf"/>
</dbReference>
<dbReference type="InterPro" id="IPR013216">
    <property type="entry name" value="Methyltransf_11"/>
</dbReference>
<dbReference type="SUPFAM" id="SSF53335">
    <property type="entry name" value="S-adenosyl-L-methionine-dependent methyltransferases"/>
    <property type="match status" value="1"/>
</dbReference>
<dbReference type="EMBL" id="PNYA01000031">
    <property type="protein sequence ID" value="PMS15507.1"/>
    <property type="molecule type" value="Genomic_DNA"/>
</dbReference>
<dbReference type="AlphaFoldDB" id="A0A2N7VED9"/>
<evidence type="ECO:0000313" key="4">
    <source>
        <dbReference type="EMBL" id="PMS15507.1"/>
    </source>
</evidence>
<dbReference type="Gene3D" id="3.30.465.10">
    <property type="match status" value="1"/>
</dbReference>
<dbReference type="Pfam" id="PF01565">
    <property type="entry name" value="FAD_binding_4"/>
    <property type="match status" value="1"/>
</dbReference>
<dbReference type="RefSeq" id="WP_102648524.1">
    <property type="nucleotide sequence ID" value="NZ_PNYA01000031.1"/>
</dbReference>
<feature type="domain" description="FAD-binding PCMH-type" evidence="3">
    <location>
        <begin position="8"/>
        <end position="179"/>
    </location>
</feature>
<dbReference type="GO" id="GO:0008757">
    <property type="term" value="F:S-adenosylmethionine-dependent methyltransferase activity"/>
    <property type="evidence" value="ECO:0007669"/>
    <property type="project" value="InterPro"/>
</dbReference>
<dbReference type="InterPro" id="IPR016169">
    <property type="entry name" value="FAD-bd_PCMH_sub2"/>
</dbReference>
<keyword evidence="5" id="KW-1185">Reference proteome</keyword>
<dbReference type="InterPro" id="IPR016164">
    <property type="entry name" value="FAD-linked_Oxase-like_C"/>
</dbReference>
<name>A0A2N7VED9_9BURK</name>
<dbReference type="InterPro" id="IPR029063">
    <property type="entry name" value="SAM-dependent_MTases_sf"/>
</dbReference>
<keyword evidence="2" id="KW-0274">FAD</keyword>